<accession>A0A8S5LMB9</accession>
<protein>
    <submittedName>
        <fullName evidence="2">Uncharacterized protein</fullName>
    </submittedName>
</protein>
<evidence type="ECO:0000313" key="2">
    <source>
        <dbReference type="EMBL" id="DAD71121.1"/>
    </source>
</evidence>
<organism evidence="2">
    <name type="scientific">Podoviridae sp. ctiuS14</name>
    <dbReference type="NCBI Taxonomy" id="2827620"/>
    <lineage>
        <taxon>Viruses</taxon>
        <taxon>Duplodnaviria</taxon>
        <taxon>Heunggongvirae</taxon>
        <taxon>Uroviricota</taxon>
        <taxon>Caudoviricetes</taxon>
    </lineage>
</organism>
<proteinExistence type="predicted"/>
<keyword evidence="1" id="KW-0175">Coiled coil</keyword>
<reference evidence="2" key="1">
    <citation type="journal article" date="2021" name="Proc. Natl. Acad. Sci. U.S.A.">
        <title>A Catalog of Tens of Thousands of Viruses from Human Metagenomes Reveals Hidden Associations with Chronic Diseases.</title>
        <authorList>
            <person name="Tisza M.J."/>
            <person name="Buck C.B."/>
        </authorList>
    </citation>
    <scope>NUCLEOTIDE SEQUENCE</scope>
    <source>
        <strain evidence="2">CtiuS14</strain>
    </source>
</reference>
<sequence>MSDFTDDMAFYADSYENYLDELDRKERKLEKKKANDVYEYHVNKLGDKYKIADMKDDYLINCYKYFRRNYEYKKAFGFYIELRLRYPNDWREKIGDIE</sequence>
<dbReference type="EMBL" id="BK015876">
    <property type="protein sequence ID" value="DAD71121.1"/>
    <property type="molecule type" value="Genomic_DNA"/>
</dbReference>
<evidence type="ECO:0000256" key="1">
    <source>
        <dbReference type="SAM" id="Coils"/>
    </source>
</evidence>
<name>A0A8S5LMB9_9CAUD</name>
<feature type="coiled-coil region" evidence="1">
    <location>
        <begin position="8"/>
        <end position="35"/>
    </location>
</feature>